<evidence type="ECO:0000313" key="1">
    <source>
        <dbReference type="EMBL" id="EIN04509.1"/>
    </source>
</evidence>
<organism evidence="1 2">
    <name type="scientific">Punctularia strigosozonata (strain HHB-11173)</name>
    <name type="common">White-rot fungus</name>
    <dbReference type="NCBI Taxonomy" id="741275"/>
    <lineage>
        <taxon>Eukaryota</taxon>
        <taxon>Fungi</taxon>
        <taxon>Dikarya</taxon>
        <taxon>Basidiomycota</taxon>
        <taxon>Agaricomycotina</taxon>
        <taxon>Agaricomycetes</taxon>
        <taxon>Corticiales</taxon>
        <taxon>Punctulariaceae</taxon>
        <taxon>Punctularia</taxon>
    </lineage>
</organism>
<keyword evidence="2" id="KW-1185">Reference proteome</keyword>
<dbReference type="HOGENOM" id="CLU_1787792_0_0_1"/>
<dbReference type="Proteomes" id="UP000054196">
    <property type="component" value="Unassembled WGS sequence"/>
</dbReference>
<evidence type="ECO:0000313" key="2">
    <source>
        <dbReference type="Proteomes" id="UP000054196"/>
    </source>
</evidence>
<dbReference type="AlphaFoldDB" id="R7S3S3"/>
<name>R7S3S3_PUNST</name>
<sequence length="145" mass="15356">MALCGRTTSSTSNSFTEAVGPASALWLSDAFGEGAQAHDHFERKTDAMMPVNPPLKAFFRRSRLGIGGTPECARGSDRSAQDMYPLAFAPDCERNPLAPSALRAYFSVIVHPKGAEKPGLCVSLLTRSPVGVVASKPPPPSSTRP</sequence>
<dbReference type="RefSeq" id="XP_007388304.1">
    <property type="nucleotide sequence ID" value="XM_007388242.1"/>
</dbReference>
<proteinExistence type="predicted"/>
<dbReference type="GeneID" id="18880103"/>
<accession>R7S3S3</accession>
<reference evidence="2" key="1">
    <citation type="journal article" date="2012" name="Science">
        <title>The Paleozoic origin of enzymatic lignin decomposition reconstructed from 31 fungal genomes.</title>
        <authorList>
            <person name="Floudas D."/>
            <person name="Binder M."/>
            <person name="Riley R."/>
            <person name="Barry K."/>
            <person name="Blanchette R.A."/>
            <person name="Henrissat B."/>
            <person name="Martinez A.T."/>
            <person name="Otillar R."/>
            <person name="Spatafora J.W."/>
            <person name="Yadav J.S."/>
            <person name="Aerts A."/>
            <person name="Benoit I."/>
            <person name="Boyd A."/>
            <person name="Carlson A."/>
            <person name="Copeland A."/>
            <person name="Coutinho P.M."/>
            <person name="de Vries R.P."/>
            <person name="Ferreira P."/>
            <person name="Findley K."/>
            <person name="Foster B."/>
            <person name="Gaskell J."/>
            <person name="Glotzer D."/>
            <person name="Gorecki P."/>
            <person name="Heitman J."/>
            <person name="Hesse C."/>
            <person name="Hori C."/>
            <person name="Igarashi K."/>
            <person name="Jurgens J.A."/>
            <person name="Kallen N."/>
            <person name="Kersten P."/>
            <person name="Kohler A."/>
            <person name="Kuees U."/>
            <person name="Kumar T.K.A."/>
            <person name="Kuo A."/>
            <person name="LaButti K."/>
            <person name="Larrondo L.F."/>
            <person name="Lindquist E."/>
            <person name="Ling A."/>
            <person name="Lombard V."/>
            <person name="Lucas S."/>
            <person name="Lundell T."/>
            <person name="Martin R."/>
            <person name="McLaughlin D.J."/>
            <person name="Morgenstern I."/>
            <person name="Morin E."/>
            <person name="Murat C."/>
            <person name="Nagy L.G."/>
            <person name="Nolan M."/>
            <person name="Ohm R.A."/>
            <person name="Patyshakuliyeva A."/>
            <person name="Rokas A."/>
            <person name="Ruiz-Duenas F.J."/>
            <person name="Sabat G."/>
            <person name="Salamov A."/>
            <person name="Samejima M."/>
            <person name="Schmutz J."/>
            <person name="Slot J.C."/>
            <person name="St John F."/>
            <person name="Stenlid J."/>
            <person name="Sun H."/>
            <person name="Sun S."/>
            <person name="Syed K."/>
            <person name="Tsang A."/>
            <person name="Wiebenga A."/>
            <person name="Young D."/>
            <person name="Pisabarro A."/>
            <person name="Eastwood D.C."/>
            <person name="Martin F."/>
            <person name="Cullen D."/>
            <person name="Grigoriev I.V."/>
            <person name="Hibbett D.S."/>
        </authorList>
    </citation>
    <scope>NUCLEOTIDE SEQUENCE [LARGE SCALE GENOMIC DNA]</scope>
    <source>
        <strain evidence="2">HHB-11173 SS5</strain>
    </source>
</reference>
<dbReference type="KEGG" id="psq:PUNSTDRAFT_138551"/>
<protein>
    <submittedName>
        <fullName evidence="1">Uncharacterized protein</fullName>
    </submittedName>
</protein>
<gene>
    <name evidence="1" type="ORF">PUNSTDRAFT_138551</name>
</gene>
<dbReference type="EMBL" id="JH687554">
    <property type="protein sequence ID" value="EIN04509.1"/>
    <property type="molecule type" value="Genomic_DNA"/>
</dbReference>